<evidence type="ECO:0000256" key="1">
    <source>
        <dbReference type="ARBA" id="ARBA00006622"/>
    </source>
</evidence>
<proteinExistence type="inferred from homology"/>
<keyword evidence="7" id="KW-1185">Reference proteome</keyword>
<gene>
    <name evidence="6" type="ORF">GCM10023332_15970</name>
</gene>
<dbReference type="InterPro" id="IPR010300">
    <property type="entry name" value="CDO_1"/>
</dbReference>
<keyword evidence="2" id="KW-0479">Metal-binding</keyword>
<dbReference type="Pfam" id="PF05995">
    <property type="entry name" value="CDO_I"/>
    <property type="match status" value="1"/>
</dbReference>
<dbReference type="InterPro" id="IPR014710">
    <property type="entry name" value="RmlC-like_jellyroll"/>
</dbReference>
<evidence type="ECO:0000256" key="3">
    <source>
        <dbReference type="ARBA" id="ARBA00022964"/>
    </source>
</evidence>
<evidence type="ECO:0000313" key="6">
    <source>
        <dbReference type="EMBL" id="GAA4864633.1"/>
    </source>
</evidence>
<reference evidence="7" key="1">
    <citation type="journal article" date="2019" name="Int. J. Syst. Evol. Microbiol.">
        <title>The Global Catalogue of Microorganisms (GCM) 10K type strain sequencing project: providing services to taxonomists for standard genome sequencing and annotation.</title>
        <authorList>
            <consortium name="The Broad Institute Genomics Platform"/>
            <consortium name="The Broad Institute Genome Sequencing Center for Infectious Disease"/>
            <person name="Wu L."/>
            <person name="Ma J."/>
        </authorList>
    </citation>
    <scope>NUCLEOTIDE SEQUENCE [LARGE SCALE GENOMIC DNA]</scope>
    <source>
        <strain evidence="7">JCM 18392</strain>
    </source>
</reference>
<keyword evidence="4" id="KW-0560">Oxidoreductase</keyword>
<sequence length="206" mass="22748">MPRMSPPRPEFDPCVPNVAFPGHEKFVAGIDAAVALGDDQAVTCALRSCLCAMIRDPEVELPECVHEPIVDHYARRELYRSPDHGYSVVAMTWGPGQGTPIHDHSGLWCVEGVWDGELEITHYELLEQDGERFRFRPAGGIHAGPGSAGSLIPPHEYHTIRNTSPDTVAVSLHIYKAPMDCCSKFQPQSGEWHVRQDSQLPTDEAA</sequence>
<dbReference type="CDD" id="cd10548">
    <property type="entry name" value="cupin_CDO"/>
    <property type="match status" value="1"/>
</dbReference>
<dbReference type="Proteomes" id="UP001501323">
    <property type="component" value="Unassembled WGS sequence"/>
</dbReference>
<evidence type="ECO:0008006" key="8">
    <source>
        <dbReference type="Google" id="ProtNLM"/>
    </source>
</evidence>
<organism evidence="6 7">
    <name type="scientific">Luteimonas vadosa</name>
    <dbReference type="NCBI Taxonomy" id="1165507"/>
    <lineage>
        <taxon>Bacteria</taxon>
        <taxon>Pseudomonadati</taxon>
        <taxon>Pseudomonadota</taxon>
        <taxon>Gammaproteobacteria</taxon>
        <taxon>Lysobacterales</taxon>
        <taxon>Lysobacteraceae</taxon>
        <taxon>Luteimonas</taxon>
    </lineage>
</organism>
<dbReference type="Gene3D" id="2.60.120.10">
    <property type="entry name" value="Jelly Rolls"/>
    <property type="match status" value="1"/>
</dbReference>
<name>A0ABP9E582_9GAMM</name>
<comment type="caution">
    <text evidence="6">The sequence shown here is derived from an EMBL/GenBank/DDBJ whole genome shotgun (WGS) entry which is preliminary data.</text>
</comment>
<keyword evidence="3" id="KW-0223">Dioxygenase</keyword>
<protein>
    <recommendedName>
        <fullName evidence="8">Cysteine dioxygenase</fullName>
    </recommendedName>
</protein>
<dbReference type="EMBL" id="BAABJY010000002">
    <property type="protein sequence ID" value="GAA4864633.1"/>
    <property type="molecule type" value="Genomic_DNA"/>
</dbReference>
<evidence type="ECO:0000313" key="7">
    <source>
        <dbReference type="Proteomes" id="UP001501323"/>
    </source>
</evidence>
<evidence type="ECO:0000256" key="2">
    <source>
        <dbReference type="ARBA" id="ARBA00022723"/>
    </source>
</evidence>
<evidence type="ECO:0000256" key="5">
    <source>
        <dbReference type="ARBA" id="ARBA00023004"/>
    </source>
</evidence>
<accession>A0ABP9E582</accession>
<evidence type="ECO:0000256" key="4">
    <source>
        <dbReference type="ARBA" id="ARBA00023002"/>
    </source>
</evidence>
<comment type="similarity">
    <text evidence="1">Belongs to the cysteine dioxygenase family.</text>
</comment>
<dbReference type="InterPro" id="IPR011051">
    <property type="entry name" value="RmlC_Cupin_sf"/>
</dbReference>
<dbReference type="PANTHER" id="PTHR12918">
    <property type="entry name" value="CYSTEINE DIOXYGENASE"/>
    <property type="match status" value="1"/>
</dbReference>
<dbReference type="SUPFAM" id="SSF51182">
    <property type="entry name" value="RmlC-like cupins"/>
    <property type="match status" value="1"/>
</dbReference>
<dbReference type="PANTHER" id="PTHR12918:SF1">
    <property type="entry name" value="CYSTEINE DIOXYGENASE TYPE 1"/>
    <property type="match status" value="1"/>
</dbReference>
<keyword evidence="5" id="KW-0408">Iron</keyword>